<dbReference type="RefSeq" id="YP_009198497.1">
    <property type="nucleotide sequence ID" value="NC_028798.1"/>
</dbReference>
<gene>
    <name evidence="2" type="ORF">PBI_MARQUARDT_72</name>
</gene>
<dbReference type="Pfam" id="PF17469">
    <property type="entry name" value="GP68"/>
    <property type="match status" value="1"/>
</dbReference>
<accession>A0A088FWB7</accession>
<protein>
    <recommendedName>
        <fullName evidence="1">Gp68-like predicted RNA polymerase component domain-containing protein</fullName>
    </recommendedName>
</protein>
<dbReference type="OrthoDB" id="14908at10239"/>
<dbReference type="EMBL" id="KM233454">
    <property type="protein sequence ID" value="AIM51122.1"/>
    <property type="molecule type" value="Genomic_DNA"/>
</dbReference>
<sequence length="102" mass="11502">MIPRWLLLLKYLTENGVIVKKKPNLDDPEVRSWLYRTEEGPHESAAVLRMHRAGYPGPVIMKTLQLKGTQLMQALNKAITDEQDAASRGRAIHDALIARGTK</sequence>
<evidence type="ECO:0000313" key="3">
    <source>
        <dbReference type="Proteomes" id="UP000029346"/>
    </source>
</evidence>
<proteinExistence type="predicted"/>
<dbReference type="InterPro" id="IPR035343">
    <property type="entry name" value="Gp68"/>
</dbReference>
<organism evidence="2 3">
    <name type="scientific">Mycobacterium phage MarQuardt</name>
    <dbReference type="NCBI Taxonomy" id="1527516"/>
    <lineage>
        <taxon>Viruses</taxon>
        <taxon>Duplodnaviria</taxon>
        <taxon>Heunggongvirae</taxon>
        <taxon>Uroviricota</taxon>
        <taxon>Caudoviricetes</taxon>
        <taxon>Microwolfvirus</taxon>
        <taxon>Microwolfvirus JHC117</taxon>
    </lineage>
</organism>
<feature type="domain" description="Gp68-like predicted RNA polymerase component" evidence="1">
    <location>
        <begin position="31"/>
        <end position="102"/>
    </location>
</feature>
<dbReference type="GeneID" id="26625567"/>
<reference evidence="2 3" key="1">
    <citation type="submission" date="2014-07" db="EMBL/GenBank/DDBJ databases">
        <authorList>
            <person name="Barna A.M."/>
            <person name="Butterbrodt E.W."/>
            <person name="Cole K.D."/>
            <person name="Kelling B.L."/>
            <person name="Kponou M.-M.Y."/>
            <person name="Mack M.A."/>
            <person name="Mohn T.C."/>
            <person name="Neisius C."/>
            <person name="Nolting E.C."/>
            <person name="Pumper S.J."/>
            <person name="Schmidt M.E."/>
            <person name="Sirek E."/>
            <person name="Sorge E.L."/>
            <person name="Wilson R.K."/>
            <person name="Bonilla J.A."/>
            <person name="Klyczek K."/>
            <person name="Mogen K.L."/>
            <person name="Serrano M.G."/>
            <person name="Buck G."/>
            <person name="Lee V."/>
            <person name="Wang Y."/>
            <person name="Carvalho R."/>
            <person name="Voegtly L."/>
            <person name="Shi R."/>
            <person name="Duckworth R."/>
            <person name="Johnson A."/>
            <person name="Loviza R."/>
            <person name="Walstead R."/>
            <person name="Shah Z."/>
            <person name="Kiflezghi M."/>
            <person name="Wade K."/>
            <person name="Anders K.R."/>
            <person name="Braun M.A."/>
            <person name="Delesalle V.A."/>
            <person name="Hughes L.E."/>
            <person name="Ware V.C."/>
            <person name="Bradley K.W."/>
            <person name="Barker L.P."/>
            <person name="Asai D.J."/>
            <person name="Bowman C.A."/>
            <person name="Russell D.A."/>
            <person name="Pope W.H."/>
            <person name="Jacobs-Sera D."/>
            <person name="Hendrix R.W."/>
            <person name="Hatfull G.F."/>
        </authorList>
    </citation>
    <scope>NUCLEOTIDE SEQUENCE [LARGE SCALE GENOMIC DNA]</scope>
</reference>
<name>A0A088FWB7_9CAUD</name>
<dbReference type="KEGG" id="vg:26625567"/>
<evidence type="ECO:0000259" key="1">
    <source>
        <dbReference type="Pfam" id="PF17469"/>
    </source>
</evidence>
<dbReference type="Proteomes" id="UP000029346">
    <property type="component" value="Segment"/>
</dbReference>
<evidence type="ECO:0000313" key="2">
    <source>
        <dbReference type="EMBL" id="AIM51122.1"/>
    </source>
</evidence>